<dbReference type="InterPro" id="IPR036640">
    <property type="entry name" value="ABC1_TM_sf"/>
</dbReference>
<keyword evidence="3" id="KW-0472">Membrane</keyword>
<name>A0ABR3EHZ9_9AGAR</name>
<gene>
    <name evidence="4" type="ORF">V5O48_019597</name>
</gene>
<accession>A0ABR3EHZ9</accession>
<feature type="non-terminal residue" evidence="4">
    <location>
        <position position="1"/>
    </location>
</feature>
<keyword evidence="5" id="KW-1185">Reference proteome</keyword>
<evidence type="ECO:0000256" key="1">
    <source>
        <dbReference type="ARBA" id="ARBA00022692"/>
    </source>
</evidence>
<sequence length="118" mass="13262">TVVMKKELTASILFSSMTVLEILRSQLMVLFGNITGIVAGKVSLDRVSDFLRYTELLDARASECLGSFVPTDRRHDIGFRKATFTWSGNLENTSSRPGFMIRIEDELIFKRGCVNLIV</sequence>
<evidence type="ECO:0000313" key="4">
    <source>
        <dbReference type="EMBL" id="KAL0562490.1"/>
    </source>
</evidence>
<reference evidence="4 5" key="1">
    <citation type="submission" date="2024-02" db="EMBL/GenBank/DDBJ databases">
        <title>A draft genome for the cacao thread blight pathogen Marasmius crinis-equi.</title>
        <authorList>
            <person name="Cohen S.P."/>
            <person name="Baruah I.K."/>
            <person name="Amoako-Attah I."/>
            <person name="Bukari Y."/>
            <person name="Meinhardt L.W."/>
            <person name="Bailey B.A."/>
        </authorList>
    </citation>
    <scope>NUCLEOTIDE SEQUENCE [LARGE SCALE GENOMIC DNA]</scope>
    <source>
        <strain evidence="4 5">GH-76</strain>
    </source>
</reference>
<proteinExistence type="predicted"/>
<evidence type="ECO:0000256" key="2">
    <source>
        <dbReference type="ARBA" id="ARBA00022989"/>
    </source>
</evidence>
<comment type="caution">
    <text evidence="4">The sequence shown here is derived from an EMBL/GenBank/DDBJ whole genome shotgun (WGS) entry which is preliminary data.</text>
</comment>
<evidence type="ECO:0000313" key="5">
    <source>
        <dbReference type="Proteomes" id="UP001465976"/>
    </source>
</evidence>
<protein>
    <submittedName>
        <fullName evidence="4">Uncharacterized protein</fullName>
    </submittedName>
</protein>
<dbReference type="Gene3D" id="1.20.1560.10">
    <property type="entry name" value="ABC transporter type 1, transmembrane domain"/>
    <property type="match status" value="1"/>
</dbReference>
<organism evidence="4 5">
    <name type="scientific">Marasmius crinis-equi</name>
    <dbReference type="NCBI Taxonomy" id="585013"/>
    <lineage>
        <taxon>Eukaryota</taxon>
        <taxon>Fungi</taxon>
        <taxon>Dikarya</taxon>
        <taxon>Basidiomycota</taxon>
        <taxon>Agaricomycotina</taxon>
        <taxon>Agaricomycetes</taxon>
        <taxon>Agaricomycetidae</taxon>
        <taxon>Agaricales</taxon>
        <taxon>Marasmiineae</taxon>
        <taxon>Marasmiaceae</taxon>
        <taxon>Marasmius</taxon>
    </lineage>
</organism>
<keyword evidence="2" id="KW-1133">Transmembrane helix</keyword>
<dbReference type="EMBL" id="JBAHYK010005519">
    <property type="protein sequence ID" value="KAL0562490.1"/>
    <property type="molecule type" value="Genomic_DNA"/>
</dbReference>
<feature type="non-terminal residue" evidence="4">
    <location>
        <position position="118"/>
    </location>
</feature>
<evidence type="ECO:0000256" key="3">
    <source>
        <dbReference type="ARBA" id="ARBA00023136"/>
    </source>
</evidence>
<keyword evidence="1" id="KW-0812">Transmembrane</keyword>
<dbReference type="Proteomes" id="UP001465976">
    <property type="component" value="Unassembled WGS sequence"/>
</dbReference>